<evidence type="ECO:0000313" key="3">
    <source>
        <dbReference type="EMBL" id="GEO42752.1"/>
    </source>
</evidence>
<comment type="caution">
    <text evidence="3">The sequence shown here is derived from an EMBL/GenBank/DDBJ whole genome shotgun (WGS) entry which is preliminary data.</text>
</comment>
<reference evidence="3 4" key="1">
    <citation type="submission" date="2019-07" db="EMBL/GenBank/DDBJ databases">
        <title>Whole genome shotgun sequence of Skermanella aerolata NBRC 106429.</title>
        <authorList>
            <person name="Hosoyama A."/>
            <person name="Uohara A."/>
            <person name="Ohji S."/>
            <person name="Ichikawa N."/>
        </authorList>
    </citation>
    <scope>NUCLEOTIDE SEQUENCE [LARGE SCALE GENOMIC DNA]</scope>
    <source>
        <strain evidence="3 4">NBRC 106429</strain>
    </source>
</reference>
<organism evidence="3 4">
    <name type="scientific">Skermanella aerolata</name>
    <dbReference type="NCBI Taxonomy" id="393310"/>
    <lineage>
        <taxon>Bacteria</taxon>
        <taxon>Pseudomonadati</taxon>
        <taxon>Pseudomonadota</taxon>
        <taxon>Alphaproteobacteria</taxon>
        <taxon>Rhodospirillales</taxon>
        <taxon>Azospirillaceae</taxon>
        <taxon>Skermanella</taxon>
    </lineage>
</organism>
<feature type="compositionally biased region" description="Low complexity" evidence="1">
    <location>
        <begin position="37"/>
        <end position="52"/>
    </location>
</feature>
<gene>
    <name evidence="3" type="ORF">SAE02_69000</name>
</gene>
<name>A0A512E211_9PROT</name>
<dbReference type="Proteomes" id="UP000321523">
    <property type="component" value="Unassembled WGS sequence"/>
</dbReference>
<evidence type="ECO:0000259" key="2">
    <source>
        <dbReference type="Pfam" id="PF09557"/>
    </source>
</evidence>
<feature type="region of interest" description="Disordered" evidence="1">
    <location>
        <begin position="35"/>
        <end position="57"/>
    </location>
</feature>
<accession>A0A512E211</accession>
<keyword evidence="4" id="KW-1185">Reference proteome</keyword>
<proteinExistence type="predicted"/>
<dbReference type="AlphaFoldDB" id="A0A512E211"/>
<feature type="region of interest" description="Disordered" evidence="1">
    <location>
        <begin position="271"/>
        <end position="293"/>
    </location>
</feature>
<dbReference type="PANTHER" id="PTHR38463">
    <property type="entry name" value="STRESS RESPONSE PROTEIN YSNF"/>
    <property type="match status" value="1"/>
</dbReference>
<evidence type="ECO:0000256" key="1">
    <source>
        <dbReference type="SAM" id="MobiDB-lite"/>
    </source>
</evidence>
<dbReference type="Pfam" id="PF09557">
    <property type="entry name" value="DUF2382"/>
    <property type="match status" value="1"/>
</dbReference>
<evidence type="ECO:0000313" key="4">
    <source>
        <dbReference type="Proteomes" id="UP000321523"/>
    </source>
</evidence>
<dbReference type="EMBL" id="BJYZ01000049">
    <property type="protein sequence ID" value="GEO42752.1"/>
    <property type="molecule type" value="Genomic_DNA"/>
</dbReference>
<feature type="domain" description="DUF2382" evidence="2">
    <location>
        <begin position="160"/>
        <end position="269"/>
    </location>
</feature>
<protein>
    <recommendedName>
        <fullName evidence="2">DUF2382 domain-containing protein</fullName>
    </recommendedName>
</protein>
<dbReference type="InterPro" id="IPR052967">
    <property type="entry name" value="Stress_Response_Assoc"/>
</dbReference>
<dbReference type="InterPro" id="IPR019060">
    <property type="entry name" value="DUF2382"/>
</dbReference>
<dbReference type="PANTHER" id="PTHR38463:SF1">
    <property type="entry name" value="STRESS RESPONSE PROTEIN YSNF"/>
    <property type="match status" value="1"/>
</dbReference>
<dbReference type="OrthoDB" id="7204249at2"/>
<sequence length="293" mass="30899">MTVETIVAIYDTASQADAAVRDLKAANVPADAISQHAGTASSTTSTTKTTTAPGQEQGFWASLFGGDSDSEAEVYDRSLQSGSTVVTVKSDERQVAQVTGILEQHNPVDIDERAAGYGLSQTTTTTTQAPLAQAPLAQAPLAQATPNKIGTAASTEGGTIQLAEEQLSVGKRAVNRGTTRIRRFVVETPVEEQVSLRDETIRVERRAVTGGSAAAGADFTEKTVEMTETDEEAVVAKTARVIEEVVVSKDVTERVETIKDTVRRDEVEIEKIPGGKTAAGSMTTPAAPRNPKI</sequence>
<dbReference type="RefSeq" id="WP_052832566.1">
    <property type="nucleotide sequence ID" value="NZ_BJYZ01000049.1"/>
</dbReference>